<dbReference type="InterPro" id="IPR003594">
    <property type="entry name" value="HATPase_dom"/>
</dbReference>
<evidence type="ECO:0000256" key="2">
    <source>
        <dbReference type="ARBA" id="ARBA00012438"/>
    </source>
</evidence>
<proteinExistence type="predicted"/>
<dbReference type="SUPFAM" id="SSF55874">
    <property type="entry name" value="ATPase domain of HSP90 chaperone/DNA topoisomerase II/histidine kinase"/>
    <property type="match status" value="1"/>
</dbReference>
<dbReference type="InterPro" id="IPR000014">
    <property type="entry name" value="PAS"/>
</dbReference>
<keyword evidence="10" id="KW-0535">Nitrogen fixation</keyword>
<organism evidence="17 18">
    <name type="scientific">Succinivibrio dextrinosolvens DSM 3072</name>
    <dbReference type="NCBI Taxonomy" id="1123324"/>
    <lineage>
        <taxon>Bacteria</taxon>
        <taxon>Pseudomonadati</taxon>
        <taxon>Pseudomonadota</taxon>
        <taxon>Gammaproteobacteria</taxon>
        <taxon>Aeromonadales</taxon>
        <taxon>Succinivibrionaceae</taxon>
        <taxon>Succinivibrio</taxon>
    </lineage>
</organism>
<keyword evidence="4" id="KW-0808">Transferase</keyword>
<comment type="function">
    <text evidence="11">Member of the two-component regulatory system NtrB/NtrC, which controls expression of the nitrogen-regulated (ntr) genes in response to nitrogen limitation. Under conditions of nitrogen limitation, NtrB autophosphorylates and transfers the phosphoryl group to NtrC. In the presence of nitrogen, acts as a phosphatase that dephosphorylates and inactivates NtrC.</text>
</comment>
<dbReference type="EC" id="2.7.13.3" evidence="2"/>
<sequence length="366" mass="41588">MSEIDKENILENLTTAVMITDNKMSILYANTAAEQLCGISRTRLKSQKLQDLVDREEITLIDTLNNPDFNVNFQGFSAADVRFTPYPGKTSKADLTIFQYTENKFDGFLVEIHPIAHQEKLINQAQQNFQFTAARDLIRNLAHEIKNPLGGIRGAAQLIEMTYADKVENLKDYTKVIIEQTDRLKILVNNLLGPQRPNPLTQVNIHYLIEKVLKLVQLQDNCKRITIKKDYDPSLPELPLDSDSIEQVILNIVNNAIDALDNEVFTDPVIKIKTRASFRTIIRETKYPLCMVISIINNGPQISEQLKKTLFYPMVTTKPNGNGLGLSLALNIIERHNGTIECLSDAHETEFRIILPVKTENHGEYR</sequence>
<evidence type="ECO:0000256" key="1">
    <source>
        <dbReference type="ARBA" id="ARBA00000085"/>
    </source>
</evidence>
<dbReference type="InterPro" id="IPR005467">
    <property type="entry name" value="His_kinase_dom"/>
</dbReference>
<protein>
    <recommendedName>
        <fullName evidence="12">Sensory histidine kinase/phosphatase NtrB</fullName>
        <ecNumber evidence="2">2.7.13.3</ecNumber>
    </recommendedName>
    <alternativeName>
        <fullName evidence="13">Nitrogen regulation protein NR(II)</fullName>
    </alternativeName>
    <alternativeName>
        <fullName evidence="14">Nitrogen regulator II</fullName>
    </alternativeName>
</protein>
<keyword evidence="5" id="KW-0547">Nucleotide-binding</keyword>
<dbReference type="PANTHER" id="PTHR43065:SF16">
    <property type="entry name" value="SENSORY HISTIDINE KINASE_PHOSPHATASE NTRB"/>
    <property type="match status" value="1"/>
</dbReference>
<evidence type="ECO:0000256" key="9">
    <source>
        <dbReference type="ARBA" id="ARBA00023012"/>
    </source>
</evidence>
<feature type="domain" description="Histidine kinase" evidence="15">
    <location>
        <begin position="140"/>
        <end position="359"/>
    </location>
</feature>
<dbReference type="PRINTS" id="PR00344">
    <property type="entry name" value="BCTRLSENSOR"/>
</dbReference>
<dbReference type="InterPro" id="IPR013767">
    <property type="entry name" value="PAS_fold"/>
</dbReference>
<dbReference type="SMART" id="SM00091">
    <property type="entry name" value="PAS"/>
    <property type="match status" value="1"/>
</dbReference>
<dbReference type="EMBL" id="FUXX01000002">
    <property type="protein sequence ID" value="SKA57374.1"/>
    <property type="molecule type" value="Genomic_DNA"/>
</dbReference>
<dbReference type="CDD" id="cd00130">
    <property type="entry name" value="PAS"/>
    <property type="match status" value="1"/>
</dbReference>
<dbReference type="GO" id="GO:0000155">
    <property type="term" value="F:phosphorelay sensor kinase activity"/>
    <property type="evidence" value="ECO:0007669"/>
    <property type="project" value="InterPro"/>
</dbReference>
<evidence type="ECO:0000313" key="18">
    <source>
        <dbReference type="Proteomes" id="UP000242432"/>
    </source>
</evidence>
<dbReference type="Gene3D" id="3.30.565.10">
    <property type="entry name" value="Histidine kinase-like ATPase, C-terminal domain"/>
    <property type="match status" value="1"/>
</dbReference>
<dbReference type="InterPro" id="IPR003661">
    <property type="entry name" value="HisK_dim/P_dom"/>
</dbReference>
<dbReference type="PROSITE" id="PS50109">
    <property type="entry name" value="HIS_KIN"/>
    <property type="match status" value="1"/>
</dbReference>
<dbReference type="InterPro" id="IPR036890">
    <property type="entry name" value="HATPase_C_sf"/>
</dbReference>
<dbReference type="NCBIfam" id="NF008293">
    <property type="entry name" value="PRK11073.1"/>
    <property type="match status" value="1"/>
</dbReference>
<feature type="domain" description="PAS" evidence="16">
    <location>
        <begin position="2"/>
        <end position="57"/>
    </location>
</feature>
<gene>
    <name evidence="17" type="ORF">SAMN02745213_00213</name>
</gene>
<evidence type="ECO:0000256" key="10">
    <source>
        <dbReference type="ARBA" id="ARBA00023231"/>
    </source>
</evidence>
<evidence type="ECO:0000256" key="14">
    <source>
        <dbReference type="ARBA" id="ARBA00043094"/>
    </source>
</evidence>
<evidence type="ECO:0000259" key="16">
    <source>
        <dbReference type="PROSITE" id="PS50112"/>
    </source>
</evidence>
<accession>A0A1T4UXJ0</accession>
<evidence type="ECO:0000256" key="12">
    <source>
        <dbReference type="ARBA" id="ARBA00039567"/>
    </source>
</evidence>
<name>A0A1T4UXJ0_9GAMM</name>
<dbReference type="GO" id="GO:0006355">
    <property type="term" value="P:regulation of DNA-templated transcription"/>
    <property type="evidence" value="ECO:0007669"/>
    <property type="project" value="InterPro"/>
</dbReference>
<dbReference type="SMART" id="SM00388">
    <property type="entry name" value="HisKA"/>
    <property type="match status" value="1"/>
</dbReference>
<keyword evidence="18" id="KW-1185">Reference proteome</keyword>
<dbReference type="Pfam" id="PF00989">
    <property type="entry name" value="PAS"/>
    <property type="match status" value="1"/>
</dbReference>
<dbReference type="AlphaFoldDB" id="A0A1T4UXJ0"/>
<evidence type="ECO:0000256" key="13">
    <source>
        <dbReference type="ARBA" id="ARBA00042313"/>
    </source>
</evidence>
<dbReference type="NCBIfam" id="TIGR00229">
    <property type="entry name" value="sensory_box"/>
    <property type="match status" value="1"/>
</dbReference>
<keyword evidence="6 17" id="KW-0418">Kinase</keyword>
<dbReference type="SUPFAM" id="SSF47384">
    <property type="entry name" value="Homodimeric domain of signal transducing histidine kinase"/>
    <property type="match status" value="1"/>
</dbReference>
<keyword evidence="9" id="KW-0902">Two-component regulatory system</keyword>
<dbReference type="STRING" id="83771.SAMN02910357_00682"/>
<evidence type="ECO:0000259" key="15">
    <source>
        <dbReference type="PROSITE" id="PS50109"/>
    </source>
</evidence>
<dbReference type="RefSeq" id="WP_078927838.1">
    <property type="nucleotide sequence ID" value="NZ_FUXX01000002.1"/>
</dbReference>
<dbReference type="GO" id="GO:0016787">
    <property type="term" value="F:hydrolase activity"/>
    <property type="evidence" value="ECO:0007669"/>
    <property type="project" value="UniProtKB-KW"/>
</dbReference>
<evidence type="ECO:0000256" key="7">
    <source>
        <dbReference type="ARBA" id="ARBA00022801"/>
    </source>
</evidence>
<dbReference type="SMART" id="SM00387">
    <property type="entry name" value="HATPase_c"/>
    <property type="match status" value="1"/>
</dbReference>
<evidence type="ECO:0000256" key="6">
    <source>
        <dbReference type="ARBA" id="ARBA00022777"/>
    </source>
</evidence>
<dbReference type="Gene3D" id="1.10.287.130">
    <property type="match status" value="1"/>
</dbReference>
<dbReference type="SUPFAM" id="SSF55785">
    <property type="entry name" value="PYP-like sensor domain (PAS domain)"/>
    <property type="match status" value="1"/>
</dbReference>
<dbReference type="PROSITE" id="PS50112">
    <property type="entry name" value="PAS"/>
    <property type="match status" value="1"/>
</dbReference>
<dbReference type="Proteomes" id="UP000242432">
    <property type="component" value="Unassembled WGS sequence"/>
</dbReference>
<dbReference type="Gene3D" id="3.30.450.20">
    <property type="entry name" value="PAS domain"/>
    <property type="match status" value="1"/>
</dbReference>
<dbReference type="Pfam" id="PF00512">
    <property type="entry name" value="HisKA"/>
    <property type="match status" value="1"/>
</dbReference>
<dbReference type="InterPro" id="IPR036097">
    <property type="entry name" value="HisK_dim/P_sf"/>
</dbReference>
<comment type="catalytic activity">
    <reaction evidence="1">
        <text>ATP + protein L-histidine = ADP + protein N-phospho-L-histidine.</text>
        <dbReference type="EC" id="2.7.13.3"/>
    </reaction>
</comment>
<keyword evidence="3" id="KW-0597">Phosphoprotein</keyword>
<dbReference type="InterPro" id="IPR004358">
    <property type="entry name" value="Sig_transdc_His_kin-like_C"/>
</dbReference>
<evidence type="ECO:0000256" key="5">
    <source>
        <dbReference type="ARBA" id="ARBA00022741"/>
    </source>
</evidence>
<dbReference type="PANTHER" id="PTHR43065">
    <property type="entry name" value="SENSOR HISTIDINE KINASE"/>
    <property type="match status" value="1"/>
</dbReference>
<evidence type="ECO:0000256" key="11">
    <source>
        <dbReference type="ARBA" id="ARBA00037696"/>
    </source>
</evidence>
<reference evidence="18" key="1">
    <citation type="submission" date="2017-02" db="EMBL/GenBank/DDBJ databases">
        <authorList>
            <person name="Varghese N."/>
            <person name="Submissions S."/>
        </authorList>
    </citation>
    <scope>NUCLEOTIDE SEQUENCE [LARGE SCALE GENOMIC DNA]</scope>
    <source>
        <strain evidence="18">DSM 3072</strain>
    </source>
</reference>
<evidence type="ECO:0000256" key="8">
    <source>
        <dbReference type="ARBA" id="ARBA00022840"/>
    </source>
</evidence>
<dbReference type="GO" id="GO:0005524">
    <property type="term" value="F:ATP binding"/>
    <property type="evidence" value="ECO:0007669"/>
    <property type="project" value="UniProtKB-KW"/>
</dbReference>
<evidence type="ECO:0000256" key="4">
    <source>
        <dbReference type="ARBA" id="ARBA00022679"/>
    </source>
</evidence>
<dbReference type="CDD" id="cd00082">
    <property type="entry name" value="HisKA"/>
    <property type="match status" value="1"/>
</dbReference>
<dbReference type="Pfam" id="PF02518">
    <property type="entry name" value="HATPase_c"/>
    <property type="match status" value="1"/>
</dbReference>
<evidence type="ECO:0000313" key="17">
    <source>
        <dbReference type="EMBL" id="SKA57374.1"/>
    </source>
</evidence>
<dbReference type="InterPro" id="IPR035965">
    <property type="entry name" value="PAS-like_dom_sf"/>
</dbReference>
<keyword evidence="8" id="KW-0067">ATP-binding</keyword>
<evidence type="ECO:0000256" key="3">
    <source>
        <dbReference type="ARBA" id="ARBA00022553"/>
    </source>
</evidence>
<keyword evidence="7" id="KW-0378">Hydrolase</keyword>